<sequence>MLKECLVVIEVAEKFCKSSSTFLRRASLGKGIQTYISPTPTLEVNTTEVLFFYFPFTSDPFQLFLPSQTQPFPPLAISHIMSMPVEQQPPPLMITHNSHSREESVGPVIGVMVVIMMLGIVACMIGRLCSGRSLMGYGKYDIERWAESKFSTCIDGTISPPPLPTPSLSDISPPTPDPIQPSMHPNPPTNVDS</sequence>
<dbReference type="Proteomes" id="UP001163603">
    <property type="component" value="Chromosome 10"/>
</dbReference>
<keyword evidence="2" id="KW-1185">Reference proteome</keyword>
<accession>A0ACC0XXS2</accession>
<name>A0ACC0XXS2_9ROSI</name>
<gene>
    <name evidence="1" type="ORF">Pint_08853</name>
</gene>
<organism evidence="1 2">
    <name type="scientific">Pistacia integerrima</name>
    <dbReference type="NCBI Taxonomy" id="434235"/>
    <lineage>
        <taxon>Eukaryota</taxon>
        <taxon>Viridiplantae</taxon>
        <taxon>Streptophyta</taxon>
        <taxon>Embryophyta</taxon>
        <taxon>Tracheophyta</taxon>
        <taxon>Spermatophyta</taxon>
        <taxon>Magnoliopsida</taxon>
        <taxon>eudicotyledons</taxon>
        <taxon>Gunneridae</taxon>
        <taxon>Pentapetalae</taxon>
        <taxon>rosids</taxon>
        <taxon>malvids</taxon>
        <taxon>Sapindales</taxon>
        <taxon>Anacardiaceae</taxon>
        <taxon>Pistacia</taxon>
    </lineage>
</organism>
<dbReference type="EMBL" id="CM047745">
    <property type="protein sequence ID" value="KAJ0026291.1"/>
    <property type="molecule type" value="Genomic_DNA"/>
</dbReference>
<proteinExistence type="predicted"/>
<evidence type="ECO:0000313" key="1">
    <source>
        <dbReference type="EMBL" id="KAJ0026291.1"/>
    </source>
</evidence>
<evidence type="ECO:0000313" key="2">
    <source>
        <dbReference type="Proteomes" id="UP001163603"/>
    </source>
</evidence>
<comment type="caution">
    <text evidence="1">The sequence shown here is derived from an EMBL/GenBank/DDBJ whole genome shotgun (WGS) entry which is preliminary data.</text>
</comment>
<protein>
    <submittedName>
        <fullName evidence="1">Uncharacterized protein</fullName>
    </submittedName>
</protein>
<reference evidence="2" key="1">
    <citation type="journal article" date="2023" name="G3 (Bethesda)">
        <title>Genome assembly and association tests identify interacting loci associated with vigor, precocity, and sex in interspecific pistachio rootstocks.</title>
        <authorList>
            <person name="Palmer W."/>
            <person name="Jacygrad E."/>
            <person name="Sagayaradj S."/>
            <person name="Cavanaugh K."/>
            <person name="Han R."/>
            <person name="Bertier L."/>
            <person name="Beede B."/>
            <person name="Kafkas S."/>
            <person name="Golino D."/>
            <person name="Preece J."/>
            <person name="Michelmore R."/>
        </authorList>
    </citation>
    <scope>NUCLEOTIDE SEQUENCE [LARGE SCALE GENOMIC DNA]</scope>
</reference>